<dbReference type="VEuPathDB" id="FungiDB:BO70DRAFT_397562"/>
<protein>
    <submittedName>
        <fullName evidence="3">Uncharacterized protein</fullName>
    </submittedName>
</protein>
<feature type="signal peptide" evidence="2">
    <location>
        <begin position="1"/>
        <end position="18"/>
    </location>
</feature>
<sequence length="486" mass="53692">MKLQTATIILSFCGSVLAAPVRNAHGERGIEAPTPSYSAKPWTSSWPSHARPSGSASPHAKPEHAQTSAAVHGINQAMAASPSKQFSGPPATQPQQTNVPSADLRVLRALRPTLLPVKFKLLALDMLVPPLDLRAPRPPRLLVKLLALRDFPKLVSHLALEVQDLHLVRDLPQVDNRRAANSLVLDLPRVPLLGLDFLAAKDLLLDPVSRALGLPLVPPPVLAILPMDLLLALLLELDFLETKDPRLELVFLAARDPRLEPSFLEAKDLRPELGFLAAKDPRPELGFLAAREDSREAKDLRLELVFLAARDPRLEPSFLEAKDLRLELGFLAARDRRLEPDFLEAKDPRPELVFLAARDPRLEPSFLEAKDLRPELGFLAAKDPRPELGFLAAREDSREAKDLRLELGFLAAKDPRPELGFLAAKDPRPELGFLEAKDPRLEMHSLRARSPLLEAATPAPDLPTVPLRTLRCTDSKETTYLVQISL</sequence>
<dbReference type="EMBL" id="MSFL01000017">
    <property type="protein sequence ID" value="PWY78321.1"/>
    <property type="molecule type" value="Genomic_DNA"/>
</dbReference>
<reference evidence="3 4" key="1">
    <citation type="submission" date="2016-12" db="EMBL/GenBank/DDBJ databases">
        <title>The genomes of Aspergillus section Nigri reveals drivers in fungal speciation.</title>
        <authorList>
            <consortium name="DOE Joint Genome Institute"/>
            <person name="Vesth T.C."/>
            <person name="Nybo J."/>
            <person name="Theobald S."/>
            <person name="Brandl J."/>
            <person name="Frisvad J.C."/>
            <person name="Nielsen K.F."/>
            <person name="Lyhne E.K."/>
            <person name="Kogle M.E."/>
            <person name="Kuo A."/>
            <person name="Riley R."/>
            <person name="Clum A."/>
            <person name="Nolan M."/>
            <person name="Lipzen A."/>
            <person name="Salamov A."/>
            <person name="Henrissat B."/>
            <person name="Wiebenga A."/>
            <person name="De Vries R.P."/>
            <person name="Grigoriev I.V."/>
            <person name="Mortensen U.H."/>
            <person name="Andersen M.R."/>
            <person name="Baker S.E."/>
        </authorList>
    </citation>
    <scope>NUCLEOTIDE SEQUENCE [LARGE SCALE GENOMIC DNA]</scope>
    <source>
        <strain evidence="3 4">CBS 117.55</strain>
    </source>
</reference>
<evidence type="ECO:0000256" key="2">
    <source>
        <dbReference type="SAM" id="SignalP"/>
    </source>
</evidence>
<evidence type="ECO:0000313" key="4">
    <source>
        <dbReference type="Proteomes" id="UP000247233"/>
    </source>
</evidence>
<dbReference type="Proteomes" id="UP000247233">
    <property type="component" value="Unassembled WGS sequence"/>
</dbReference>
<gene>
    <name evidence="3" type="ORF">BO70DRAFT_397562</name>
</gene>
<feature type="compositionally biased region" description="Polar residues" evidence="1">
    <location>
        <begin position="35"/>
        <end position="47"/>
    </location>
</feature>
<dbReference type="STRING" id="1448321.A0A317VYB3"/>
<keyword evidence="2" id="KW-0732">Signal</keyword>
<feature type="chain" id="PRO_5016308788" evidence="2">
    <location>
        <begin position="19"/>
        <end position="486"/>
    </location>
</feature>
<evidence type="ECO:0000256" key="1">
    <source>
        <dbReference type="SAM" id="MobiDB-lite"/>
    </source>
</evidence>
<keyword evidence="4" id="KW-1185">Reference proteome</keyword>
<feature type="region of interest" description="Disordered" evidence="1">
    <location>
        <begin position="28"/>
        <end position="99"/>
    </location>
</feature>
<organism evidence="3 4">
    <name type="scientific">Aspergillus heteromorphus CBS 117.55</name>
    <dbReference type="NCBI Taxonomy" id="1448321"/>
    <lineage>
        <taxon>Eukaryota</taxon>
        <taxon>Fungi</taxon>
        <taxon>Dikarya</taxon>
        <taxon>Ascomycota</taxon>
        <taxon>Pezizomycotina</taxon>
        <taxon>Eurotiomycetes</taxon>
        <taxon>Eurotiomycetidae</taxon>
        <taxon>Eurotiales</taxon>
        <taxon>Aspergillaceae</taxon>
        <taxon>Aspergillus</taxon>
        <taxon>Aspergillus subgen. Circumdati</taxon>
    </lineage>
</organism>
<proteinExistence type="predicted"/>
<dbReference type="RefSeq" id="XP_025398262.1">
    <property type="nucleotide sequence ID" value="XM_025546714.1"/>
</dbReference>
<evidence type="ECO:0000313" key="3">
    <source>
        <dbReference type="EMBL" id="PWY78321.1"/>
    </source>
</evidence>
<dbReference type="GeneID" id="37068951"/>
<dbReference type="OrthoDB" id="4511151at2759"/>
<accession>A0A317VYB3</accession>
<dbReference type="AlphaFoldDB" id="A0A317VYB3"/>
<comment type="caution">
    <text evidence="3">The sequence shown here is derived from an EMBL/GenBank/DDBJ whole genome shotgun (WGS) entry which is preliminary data.</text>
</comment>
<name>A0A317VYB3_9EURO</name>